<dbReference type="Gene3D" id="3.40.50.2000">
    <property type="entry name" value="Glycogen Phosphorylase B"/>
    <property type="match status" value="2"/>
</dbReference>
<dbReference type="PANTHER" id="PTHR48049">
    <property type="entry name" value="GLYCOSYLTRANSFERASE"/>
    <property type="match status" value="1"/>
</dbReference>
<evidence type="ECO:0000256" key="3">
    <source>
        <dbReference type="ARBA" id="ARBA00022679"/>
    </source>
</evidence>
<dbReference type="InterPro" id="IPR050481">
    <property type="entry name" value="UDP-glycosyltransf_plant"/>
</dbReference>
<reference evidence="6 7" key="1">
    <citation type="journal article" date="2013" name="Nat. Genet.">
        <title>The high-quality draft genome of peach (Prunus persica) identifies unique patterns of genetic diversity, domestication and genome evolution.</title>
        <authorList>
            <consortium name="International Peach Genome Initiative"/>
            <person name="Verde I."/>
            <person name="Abbott A.G."/>
            <person name="Scalabrin S."/>
            <person name="Jung S."/>
            <person name="Shu S."/>
            <person name="Marroni F."/>
            <person name="Zhebentyayeva T."/>
            <person name="Dettori M.T."/>
            <person name="Grimwood J."/>
            <person name="Cattonaro F."/>
            <person name="Zuccolo A."/>
            <person name="Rossini L."/>
            <person name="Jenkins J."/>
            <person name="Vendramin E."/>
            <person name="Meisel L.A."/>
            <person name="Decroocq V."/>
            <person name="Sosinski B."/>
            <person name="Prochnik S."/>
            <person name="Mitros T."/>
            <person name="Policriti A."/>
            <person name="Cipriani G."/>
            <person name="Dondini L."/>
            <person name="Ficklin S."/>
            <person name="Goodstein D.M."/>
            <person name="Xuan P."/>
            <person name="Del Fabbro C."/>
            <person name="Aramini V."/>
            <person name="Copetti D."/>
            <person name="Gonzalez S."/>
            <person name="Horner D.S."/>
            <person name="Falchi R."/>
            <person name="Lucas S."/>
            <person name="Mica E."/>
            <person name="Maldonado J."/>
            <person name="Lazzari B."/>
            <person name="Bielenberg D."/>
            <person name="Pirona R."/>
            <person name="Miculan M."/>
            <person name="Barakat A."/>
            <person name="Testolin R."/>
            <person name="Stella A."/>
            <person name="Tartarini S."/>
            <person name="Tonutti P."/>
            <person name="Arus P."/>
            <person name="Orellana A."/>
            <person name="Wells C."/>
            <person name="Main D."/>
            <person name="Vizzotto G."/>
            <person name="Silva H."/>
            <person name="Salamini F."/>
            <person name="Schmutz J."/>
            <person name="Morgante M."/>
            <person name="Rokhsar D.S."/>
        </authorList>
    </citation>
    <scope>NUCLEOTIDE SEQUENCE [LARGE SCALE GENOMIC DNA]</scope>
    <source>
        <strain evidence="7">cv. Nemared</strain>
    </source>
</reference>
<accession>A0A251PG98</accession>
<gene>
    <name evidence="6" type="ORF">PRUPE_4G054800</name>
</gene>
<dbReference type="AlphaFoldDB" id="A0A251PG98"/>
<dbReference type="PROSITE" id="PS00375">
    <property type="entry name" value="UDPGT"/>
    <property type="match status" value="1"/>
</dbReference>
<dbReference type="STRING" id="3760.A0A251PG98"/>
<dbReference type="CDD" id="cd03784">
    <property type="entry name" value="GT1_Gtf-like"/>
    <property type="match status" value="1"/>
</dbReference>
<dbReference type="FunFam" id="3.40.50.2000:FF:000087">
    <property type="entry name" value="Glycosyltransferase"/>
    <property type="match status" value="1"/>
</dbReference>
<sequence>MSSISANLLAANMTDQTLHIAMYPWFGMGHLTSFLHISNKLAERGHRISFFSPSKVQQKLEAFNLHSHRISFIPIDVPHVDGLPPGTETTADVPFPLHSLLVTAMDLTRPAIEQALCELRPNFVFFDFTHWLPELLHKLDIGIKSVHYCTISPATVGFLISPERKLFEKSLTEADLMEPPPSFPASSIKLQTHEARALVGATLMEYGRGVTFLERQMGSFSNCDAIAFKTCREMEGPYCDYVETQFGKPVILAGPVVPESPTTELDEKWAKWFDGFEAKTVIYCAFGSECILNKAQFQELLLGFELTGLPFFAALKPPMGVESIEAALPEGFEERVQGRGIVHGGWVQQPLILKHPSVGCFVTHCGSGSLSEALMNECRLVLLPNVGDQIINARMMSRDLKVGVEVEKGDEDGVFTTEGVCKAVKTVMDDESEVEKEDEDGVFTTEGVCKAVKTVMDDESEVAKEVWTNHAKWREFLSGKELENSCLDSFEQKLHQLPQ</sequence>
<dbReference type="Gramene" id="ONI10579">
    <property type="protein sequence ID" value="ONI10579"/>
    <property type="gene ID" value="PRUPE_4G054800"/>
</dbReference>
<keyword evidence="3 4" id="KW-0808">Transferase</keyword>
<evidence type="ECO:0000256" key="1">
    <source>
        <dbReference type="ARBA" id="ARBA00009995"/>
    </source>
</evidence>
<evidence type="ECO:0000256" key="4">
    <source>
        <dbReference type="RuleBase" id="RU003718"/>
    </source>
</evidence>
<dbReference type="EMBL" id="CM007654">
    <property type="protein sequence ID" value="ONI10579.1"/>
    <property type="molecule type" value="Genomic_DNA"/>
</dbReference>
<dbReference type="InterPro" id="IPR035595">
    <property type="entry name" value="UDP_glycos_trans_CS"/>
</dbReference>
<dbReference type="PANTHER" id="PTHR48049:SF167">
    <property type="entry name" value="GLYCOSYLTRANSFERASE"/>
    <property type="match status" value="1"/>
</dbReference>
<dbReference type="Proteomes" id="UP000006882">
    <property type="component" value="Chromosome G4"/>
</dbReference>
<dbReference type="GO" id="GO:0035251">
    <property type="term" value="F:UDP-glucosyltransferase activity"/>
    <property type="evidence" value="ECO:0000318"/>
    <property type="project" value="GO_Central"/>
</dbReference>
<dbReference type="EC" id="2.4.1.-" evidence="5"/>
<proteinExistence type="inferred from homology"/>
<dbReference type="InterPro" id="IPR002213">
    <property type="entry name" value="UDP_glucos_trans"/>
</dbReference>
<dbReference type="eggNOG" id="KOG1192">
    <property type="taxonomic scope" value="Eukaryota"/>
</dbReference>
<comment type="similarity">
    <text evidence="1 4">Belongs to the UDP-glycosyltransferase family.</text>
</comment>
<dbReference type="SUPFAM" id="SSF53756">
    <property type="entry name" value="UDP-Glycosyltransferase/glycogen phosphorylase"/>
    <property type="match status" value="1"/>
</dbReference>
<evidence type="ECO:0000256" key="2">
    <source>
        <dbReference type="ARBA" id="ARBA00022676"/>
    </source>
</evidence>
<name>A0A251PG98_PRUPE</name>
<keyword evidence="7" id="KW-1185">Reference proteome</keyword>
<evidence type="ECO:0000256" key="5">
    <source>
        <dbReference type="RuleBase" id="RU362057"/>
    </source>
</evidence>
<evidence type="ECO:0000313" key="7">
    <source>
        <dbReference type="Proteomes" id="UP000006882"/>
    </source>
</evidence>
<evidence type="ECO:0000313" key="6">
    <source>
        <dbReference type="EMBL" id="ONI10579.1"/>
    </source>
</evidence>
<protein>
    <recommendedName>
        <fullName evidence="5">Glycosyltransferase</fullName>
        <ecNumber evidence="5">2.4.1.-</ecNumber>
    </recommendedName>
</protein>
<organism evidence="6 7">
    <name type="scientific">Prunus persica</name>
    <name type="common">Peach</name>
    <name type="synonym">Amygdalus persica</name>
    <dbReference type="NCBI Taxonomy" id="3760"/>
    <lineage>
        <taxon>Eukaryota</taxon>
        <taxon>Viridiplantae</taxon>
        <taxon>Streptophyta</taxon>
        <taxon>Embryophyta</taxon>
        <taxon>Tracheophyta</taxon>
        <taxon>Spermatophyta</taxon>
        <taxon>Magnoliopsida</taxon>
        <taxon>eudicotyledons</taxon>
        <taxon>Gunneridae</taxon>
        <taxon>Pentapetalae</taxon>
        <taxon>rosids</taxon>
        <taxon>fabids</taxon>
        <taxon>Rosales</taxon>
        <taxon>Rosaceae</taxon>
        <taxon>Amygdaloideae</taxon>
        <taxon>Amygdaleae</taxon>
        <taxon>Prunus</taxon>
    </lineage>
</organism>
<dbReference type="Pfam" id="PF00201">
    <property type="entry name" value="UDPGT"/>
    <property type="match status" value="1"/>
</dbReference>
<dbReference type="FunFam" id="3.40.50.2000:FF:000037">
    <property type="entry name" value="Glycosyltransferase"/>
    <property type="match status" value="1"/>
</dbReference>
<keyword evidence="2 4" id="KW-0328">Glycosyltransferase</keyword>